<dbReference type="EMBL" id="SNZH01000002">
    <property type="protein sequence ID" value="TDR47557.1"/>
    <property type="molecule type" value="Genomic_DNA"/>
</dbReference>
<dbReference type="GO" id="GO:0000166">
    <property type="term" value="F:nucleotide binding"/>
    <property type="evidence" value="ECO:0007669"/>
    <property type="project" value="UniProtKB-UniRule"/>
</dbReference>
<evidence type="ECO:0000313" key="5">
    <source>
        <dbReference type="Proteomes" id="UP000295293"/>
    </source>
</evidence>
<dbReference type="RefSeq" id="WP_133817275.1">
    <property type="nucleotide sequence ID" value="NZ_SNZH01000002.1"/>
</dbReference>
<dbReference type="InterPro" id="IPR007551">
    <property type="entry name" value="YajQ/Smlt4090-like"/>
</dbReference>
<organism evidence="4 5">
    <name type="scientific">Tahibacter aquaticus</name>
    <dbReference type="NCBI Taxonomy" id="520092"/>
    <lineage>
        <taxon>Bacteria</taxon>
        <taxon>Pseudomonadati</taxon>
        <taxon>Pseudomonadota</taxon>
        <taxon>Gammaproteobacteria</taxon>
        <taxon>Lysobacterales</taxon>
        <taxon>Rhodanobacteraceae</taxon>
        <taxon>Tahibacter</taxon>
    </lineage>
</organism>
<keyword evidence="1 3" id="KW-0547">Nucleotide-binding</keyword>
<dbReference type="AlphaFoldDB" id="A0A4R6Z715"/>
<evidence type="ECO:0000256" key="2">
    <source>
        <dbReference type="ARBA" id="ARBA00093450"/>
    </source>
</evidence>
<dbReference type="PANTHER" id="PTHR30476:SF0">
    <property type="entry name" value="UPF0234 PROTEIN YAJQ"/>
    <property type="match status" value="1"/>
</dbReference>
<name>A0A4R6Z715_9GAMM</name>
<evidence type="ECO:0000256" key="3">
    <source>
        <dbReference type="HAMAP-Rule" id="MF_00632"/>
    </source>
</evidence>
<dbReference type="OrthoDB" id="9801447at2"/>
<comment type="similarity">
    <text evidence="2 3">Belongs to the YajQ family.</text>
</comment>
<reference evidence="4 5" key="1">
    <citation type="submission" date="2019-03" db="EMBL/GenBank/DDBJ databases">
        <title>Genomic Encyclopedia of Type Strains, Phase IV (KMG-IV): sequencing the most valuable type-strain genomes for metagenomic binning, comparative biology and taxonomic classification.</title>
        <authorList>
            <person name="Goeker M."/>
        </authorList>
    </citation>
    <scope>NUCLEOTIDE SEQUENCE [LARGE SCALE GENOMIC DNA]</scope>
    <source>
        <strain evidence="4 5">DSM 21667</strain>
    </source>
</reference>
<dbReference type="PANTHER" id="PTHR30476">
    <property type="entry name" value="UPF0234 PROTEIN YAJQ"/>
    <property type="match status" value="1"/>
</dbReference>
<dbReference type="Gene3D" id="3.30.70.990">
    <property type="entry name" value="YajQ-like, domain 2"/>
    <property type="match status" value="1"/>
</dbReference>
<dbReference type="InterPro" id="IPR035571">
    <property type="entry name" value="UPF0234-like_C"/>
</dbReference>
<dbReference type="InterPro" id="IPR035570">
    <property type="entry name" value="UPF0234_N"/>
</dbReference>
<evidence type="ECO:0000313" key="4">
    <source>
        <dbReference type="EMBL" id="TDR47557.1"/>
    </source>
</evidence>
<dbReference type="HAMAP" id="MF_00632">
    <property type="entry name" value="UPF0234"/>
    <property type="match status" value="1"/>
</dbReference>
<dbReference type="GO" id="GO:0005829">
    <property type="term" value="C:cytosol"/>
    <property type="evidence" value="ECO:0007669"/>
    <property type="project" value="TreeGrafter"/>
</dbReference>
<dbReference type="InterPro" id="IPR036183">
    <property type="entry name" value="YajQ-like_sf"/>
</dbReference>
<dbReference type="Pfam" id="PF04461">
    <property type="entry name" value="YajQ"/>
    <property type="match status" value="1"/>
</dbReference>
<dbReference type="Proteomes" id="UP000295293">
    <property type="component" value="Unassembled WGS sequence"/>
</dbReference>
<comment type="caution">
    <text evidence="4">The sequence shown here is derived from an EMBL/GenBank/DDBJ whole genome shotgun (WGS) entry which is preliminary data.</text>
</comment>
<accession>A0A4R6Z715</accession>
<keyword evidence="5" id="KW-1185">Reference proteome</keyword>
<proteinExistence type="inferred from homology"/>
<dbReference type="Gene3D" id="3.30.70.860">
    <property type="match status" value="1"/>
</dbReference>
<comment type="function">
    <text evidence="3">Nucleotide-binding protein.</text>
</comment>
<dbReference type="NCBIfam" id="NF003819">
    <property type="entry name" value="PRK05412.1"/>
    <property type="match status" value="1"/>
</dbReference>
<evidence type="ECO:0000256" key="1">
    <source>
        <dbReference type="ARBA" id="ARBA00022741"/>
    </source>
</evidence>
<dbReference type="SUPFAM" id="SSF89963">
    <property type="entry name" value="YajQ-like"/>
    <property type="match status" value="2"/>
</dbReference>
<gene>
    <name evidence="4" type="ORF">DFR29_102217</name>
</gene>
<protein>
    <recommendedName>
        <fullName evidence="3">Nucleotide-binding protein DFR29_102217</fullName>
    </recommendedName>
</protein>
<dbReference type="CDD" id="cd11740">
    <property type="entry name" value="YajQ_like"/>
    <property type="match status" value="1"/>
</dbReference>
<sequence>MPSFDIVSKLDQHEVANAVDQANRELDKRFDFRGAEASFELADGVVTLKADAEFRLKQMQEILFQRLVARSIDIRCADAADPETNLSSARQKITLKQGIDQPLGKQIVKFLKDGSFKVQAQIQGDQLRVTAKKRDDLQLAIAALRHNSDIEMPLQYENFRD</sequence>